<gene>
    <name evidence="1" type="ORF">PHAVU_006G1112001g</name>
</gene>
<accession>V7BRS5</accession>
<dbReference type="PANTHER" id="PTHR31105">
    <property type="entry name" value="EXTRA-LARGE G-PROTEIN-LIKE"/>
    <property type="match status" value="1"/>
</dbReference>
<keyword evidence="2" id="KW-1185">Reference proteome</keyword>
<feature type="non-terminal residue" evidence="1">
    <location>
        <position position="252"/>
    </location>
</feature>
<dbReference type="EMBL" id="CM002293">
    <property type="protein sequence ID" value="ESW19281.1"/>
    <property type="molecule type" value="Genomic_DNA"/>
</dbReference>
<organism evidence="1 2">
    <name type="scientific">Phaseolus vulgaris</name>
    <name type="common">Kidney bean</name>
    <name type="synonym">French bean</name>
    <dbReference type="NCBI Taxonomy" id="3885"/>
    <lineage>
        <taxon>Eukaryota</taxon>
        <taxon>Viridiplantae</taxon>
        <taxon>Streptophyta</taxon>
        <taxon>Embryophyta</taxon>
        <taxon>Tracheophyta</taxon>
        <taxon>Spermatophyta</taxon>
        <taxon>Magnoliopsida</taxon>
        <taxon>eudicotyledons</taxon>
        <taxon>Gunneridae</taxon>
        <taxon>Pentapetalae</taxon>
        <taxon>rosids</taxon>
        <taxon>fabids</taxon>
        <taxon>Fabales</taxon>
        <taxon>Fabaceae</taxon>
        <taxon>Papilionoideae</taxon>
        <taxon>50 kb inversion clade</taxon>
        <taxon>NPAAA clade</taxon>
        <taxon>indigoferoid/millettioid clade</taxon>
        <taxon>Phaseoleae</taxon>
        <taxon>Phaseolus</taxon>
    </lineage>
</organism>
<reference evidence="2" key="1">
    <citation type="journal article" date="2014" name="Nat. Genet.">
        <title>A reference genome for common bean and genome-wide analysis of dual domestications.</title>
        <authorList>
            <person name="Schmutz J."/>
            <person name="McClean P.E."/>
            <person name="Mamidi S."/>
            <person name="Wu G.A."/>
            <person name="Cannon S.B."/>
            <person name="Grimwood J."/>
            <person name="Jenkins J."/>
            <person name="Shu S."/>
            <person name="Song Q."/>
            <person name="Chavarro C."/>
            <person name="Torres-Torres M."/>
            <person name="Geffroy V."/>
            <person name="Moghaddam S.M."/>
            <person name="Gao D."/>
            <person name="Abernathy B."/>
            <person name="Barry K."/>
            <person name="Blair M."/>
            <person name="Brick M.A."/>
            <person name="Chovatia M."/>
            <person name="Gepts P."/>
            <person name="Goodstein D.M."/>
            <person name="Gonzales M."/>
            <person name="Hellsten U."/>
            <person name="Hyten D.L."/>
            <person name="Jia G."/>
            <person name="Kelly J.D."/>
            <person name="Kudrna D."/>
            <person name="Lee R."/>
            <person name="Richard M.M."/>
            <person name="Miklas P.N."/>
            <person name="Osorno J.M."/>
            <person name="Rodrigues J."/>
            <person name="Thareau V."/>
            <person name="Urrea C.A."/>
            <person name="Wang M."/>
            <person name="Yu Y."/>
            <person name="Zhang M."/>
            <person name="Wing R.A."/>
            <person name="Cregan P.B."/>
            <person name="Rokhsar D.S."/>
            <person name="Jackson S.A."/>
        </authorList>
    </citation>
    <scope>NUCLEOTIDE SEQUENCE [LARGE SCALE GENOMIC DNA]</scope>
    <source>
        <strain evidence="2">cv. G19833</strain>
    </source>
</reference>
<dbReference type="InterPro" id="IPR040244">
    <property type="entry name" value="EDR4-like"/>
</dbReference>
<evidence type="ECO:0000313" key="2">
    <source>
        <dbReference type="Proteomes" id="UP000000226"/>
    </source>
</evidence>
<dbReference type="AlphaFoldDB" id="V7BRS5"/>
<dbReference type="OrthoDB" id="2020426at2759"/>
<dbReference type="GO" id="GO:1900150">
    <property type="term" value="P:regulation of defense response to fungus"/>
    <property type="evidence" value="ECO:0007669"/>
    <property type="project" value="InterPro"/>
</dbReference>
<dbReference type="Proteomes" id="UP000000226">
    <property type="component" value="Chromosome 6"/>
</dbReference>
<evidence type="ECO:0000313" key="1">
    <source>
        <dbReference type="EMBL" id="ESW19281.1"/>
    </source>
</evidence>
<sequence>MANLGAIFNTDFPAGFTWVVDNAIRSSSGSTSEEETSPERTFASVVDSAINSDGAEEEFQLVTPDNSSKSFLFATEIVTTSTDNVSLQVENEIVGYIFGQSCSANTIKKSFQDFSCSNHTGDSSLVTVNGKPIPNFVIKKAEKLAGPIQPGNYWLDCMILRVDFGGVMGGPCLGIIPPFMEEFNLPMAYKCSGGNTDIYVNGRELHQKDLDLLVRRGLPKDRDRFYIIEISGRVLNEDTGEVLKGLGKLAPT</sequence>
<dbReference type="PANTHER" id="PTHR31105:SF42">
    <property type="entry name" value="OS02G0258300 PROTEIN"/>
    <property type="match status" value="1"/>
</dbReference>
<protein>
    <submittedName>
        <fullName evidence="1">Uncharacterized protein</fullName>
    </submittedName>
</protein>
<dbReference type="eggNOG" id="ENOG502QTCM">
    <property type="taxonomic scope" value="Eukaryota"/>
</dbReference>
<name>V7BRS5_PHAVU</name>
<proteinExistence type="predicted"/>